<evidence type="ECO:0008006" key="4">
    <source>
        <dbReference type="Google" id="ProtNLM"/>
    </source>
</evidence>
<proteinExistence type="predicted"/>
<evidence type="ECO:0000256" key="1">
    <source>
        <dbReference type="SAM" id="SignalP"/>
    </source>
</evidence>
<dbReference type="RefSeq" id="WP_054608020.1">
    <property type="nucleotide sequence ID" value="NZ_JXDF01000012.1"/>
</dbReference>
<dbReference type="PATRIC" id="fig|148814.13.peg.475"/>
<sequence>MKKLFSLGLVVVSAFTLAACGNEKATKQSGSSNSSSSNVTSSFKNIHNKSIITTDKGTLSLYKAYAGPSYDDNNKVQYDVILTSFKVTNKTNKELSASQISNDTQLNPYALHDGKYDSLDQPIVLGSVYKSNDEKNSNNYNKLNSAGDEWTNSKILPHKTSIVVNPNPIVIATSNPKNEYLKLEPVQVNKDSSFIDTKNNKLTFDKINGQNVKNPTDILN</sequence>
<accession>A0A0P7M2I5</accession>
<feature type="chain" id="PRO_5038944478" description="DUF5067 domain-containing protein" evidence="1">
    <location>
        <begin position="19"/>
        <end position="220"/>
    </location>
</feature>
<dbReference type="EMBL" id="JXDF01000012">
    <property type="protein sequence ID" value="KPN83473.1"/>
    <property type="molecule type" value="Genomic_DNA"/>
</dbReference>
<name>A0A0P7M2I5_9LACO</name>
<organism evidence="2 3">
    <name type="scientific">Apilactobacillus kunkeei</name>
    <dbReference type="NCBI Taxonomy" id="148814"/>
    <lineage>
        <taxon>Bacteria</taxon>
        <taxon>Bacillati</taxon>
        <taxon>Bacillota</taxon>
        <taxon>Bacilli</taxon>
        <taxon>Lactobacillales</taxon>
        <taxon>Lactobacillaceae</taxon>
        <taxon>Apilactobacillus</taxon>
    </lineage>
</organism>
<reference evidence="2 3" key="1">
    <citation type="journal article" date="2015" name="Genome Biol. Evol.">
        <title>Functionally Structured Genomes in Lactobacillus kunkeei Colonizing the Honey Crop and Food Products of Honeybees and Stingless Bees.</title>
        <authorList>
            <person name="Tamarit D."/>
            <person name="Ellegaard K.M."/>
            <person name="Wikander J."/>
            <person name="Olofsson T."/>
            <person name="Vasquez A."/>
            <person name="Andersson S.G."/>
        </authorList>
    </citation>
    <scope>NUCLEOTIDE SEQUENCE [LARGE SCALE GENOMIC DNA]</scope>
    <source>
        <strain evidence="2 3">LMbo</strain>
    </source>
</reference>
<dbReference type="Proteomes" id="UP000050269">
    <property type="component" value="Unassembled WGS sequence"/>
</dbReference>
<feature type="signal peptide" evidence="1">
    <location>
        <begin position="1"/>
        <end position="18"/>
    </location>
</feature>
<protein>
    <recommendedName>
        <fullName evidence="4">DUF5067 domain-containing protein</fullName>
    </recommendedName>
</protein>
<gene>
    <name evidence="2" type="ORF">RZ78_09420</name>
</gene>
<keyword evidence="1" id="KW-0732">Signal</keyword>
<dbReference type="PROSITE" id="PS51257">
    <property type="entry name" value="PROKAR_LIPOPROTEIN"/>
    <property type="match status" value="1"/>
</dbReference>
<dbReference type="AlphaFoldDB" id="A0A0P7M2I5"/>
<evidence type="ECO:0000313" key="3">
    <source>
        <dbReference type="Proteomes" id="UP000050269"/>
    </source>
</evidence>
<evidence type="ECO:0000313" key="2">
    <source>
        <dbReference type="EMBL" id="KPN83473.1"/>
    </source>
</evidence>
<comment type="caution">
    <text evidence="2">The sequence shown here is derived from an EMBL/GenBank/DDBJ whole genome shotgun (WGS) entry which is preliminary data.</text>
</comment>